<dbReference type="Pfam" id="PF13568">
    <property type="entry name" value="OMP_b-brl_2"/>
    <property type="match status" value="1"/>
</dbReference>
<reference evidence="3 4" key="1">
    <citation type="submission" date="2018-05" db="EMBL/GenBank/DDBJ databases">
        <title>Genome sequencing of Flavobacterium sp. HYN0049.</title>
        <authorList>
            <person name="Yi H."/>
            <person name="Baek C."/>
        </authorList>
    </citation>
    <scope>NUCLEOTIDE SEQUENCE [LARGE SCALE GENOMIC DNA]</scope>
    <source>
        <strain evidence="3 4">HYN0049</strain>
    </source>
</reference>
<dbReference type="Gene3D" id="2.40.160.20">
    <property type="match status" value="1"/>
</dbReference>
<dbReference type="AlphaFoldDB" id="A0A2S1SJM6"/>
<dbReference type="Proteomes" id="UP000244937">
    <property type="component" value="Chromosome"/>
</dbReference>
<dbReference type="SUPFAM" id="SSF56925">
    <property type="entry name" value="OMPA-like"/>
    <property type="match status" value="2"/>
</dbReference>
<evidence type="ECO:0000313" key="4">
    <source>
        <dbReference type="Proteomes" id="UP000244937"/>
    </source>
</evidence>
<feature type="domain" description="Outer membrane protein beta-barrel" evidence="2">
    <location>
        <begin position="24"/>
        <end position="179"/>
    </location>
</feature>
<feature type="signal peptide" evidence="1">
    <location>
        <begin position="1"/>
        <end position="22"/>
    </location>
</feature>
<evidence type="ECO:0000259" key="2">
    <source>
        <dbReference type="Pfam" id="PF13568"/>
    </source>
</evidence>
<protein>
    <recommendedName>
        <fullName evidence="2">Outer membrane protein beta-barrel domain-containing protein</fullName>
    </recommendedName>
</protein>
<sequence length="204" mass="22866">MKKLLITAIVFCGCTLGVLAQAKGDIELAFGTGVNFSTARTSENQADTKTGFNVSAGADFYFSDRWSIKAKLYYDQKGWNNGYITDGSNYLITDFRLNYLTVPVMANWHFGKKRNWYLNFGPYAGFLLKAEATNYDLDVKDYYKSNDFGLALGIGVKIPVSDKLKFFIEYDEQAGFSEILQDDFGNGISNDRGAFNIGLNFLLK</sequence>
<dbReference type="InterPro" id="IPR025665">
    <property type="entry name" value="Beta-barrel_OMP_2"/>
</dbReference>
<name>A0A2S1SJM6_9FLAO</name>
<dbReference type="OrthoDB" id="947434at2"/>
<evidence type="ECO:0000256" key="1">
    <source>
        <dbReference type="SAM" id="SignalP"/>
    </source>
</evidence>
<gene>
    <name evidence="3" type="ORF">HYN49_12060</name>
</gene>
<feature type="chain" id="PRO_5015459957" description="Outer membrane protein beta-barrel domain-containing protein" evidence="1">
    <location>
        <begin position="23"/>
        <end position="204"/>
    </location>
</feature>
<dbReference type="InterPro" id="IPR011250">
    <property type="entry name" value="OMP/PagP_B-barrel"/>
</dbReference>
<proteinExistence type="predicted"/>
<accession>A0A2S1SJM6</accession>
<keyword evidence="4" id="KW-1185">Reference proteome</keyword>
<dbReference type="EMBL" id="CP029187">
    <property type="protein sequence ID" value="AWI26569.1"/>
    <property type="molecule type" value="Genomic_DNA"/>
</dbReference>
<organism evidence="3 4">
    <name type="scientific">Flavobacterium pallidum</name>
    <dbReference type="NCBI Taxonomy" id="2172098"/>
    <lineage>
        <taxon>Bacteria</taxon>
        <taxon>Pseudomonadati</taxon>
        <taxon>Bacteroidota</taxon>
        <taxon>Flavobacteriia</taxon>
        <taxon>Flavobacteriales</taxon>
        <taxon>Flavobacteriaceae</taxon>
        <taxon>Flavobacterium</taxon>
    </lineage>
</organism>
<evidence type="ECO:0000313" key="3">
    <source>
        <dbReference type="EMBL" id="AWI26569.1"/>
    </source>
</evidence>
<keyword evidence="1" id="KW-0732">Signal</keyword>
<dbReference type="RefSeq" id="WP_108904346.1">
    <property type="nucleotide sequence ID" value="NZ_CP029187.1"/>
</dbReference>
<dbReference type="KEGG" id="fpal:HYN49_12060"/>